<dbReference type="AlphaFoldDB" id="A0A1Q3EBW7"/>
<comment type="caution">
    <text evidence="1">The sequence shown here is derived from an EMBL/GenBank/DDBJ whole genome shotgun (WGS) entry which is preliminary data.</text>
</comment>
<sequence>MKFDGWLLIRSPSRKREELNFVMETNVIKYVTAEAEDCLELWMLSFMLVIFVISGESQVNNVTGTPT</sequence>
<dbReference type="Proteomes" id="UP000188533">
    <property type="component" value="Unassembled WGS sequence"/>
</dbReference>
<name>A0A1Q3EBW7_LENED</name>
<reference evidence="1 2" key="1">
    <citation type="submission" date="2016-08" db="EMBL/GenBank/DDBJ databases">
        <authorList>
            <consortium name="Lentinula edodes genome sequencing consortium"/>
            <person name="Sakamoto Y."/>
            <person name="Nakade K."/>
            <person name="Sato S."/>
            <person name="Yoshida Y."/>
            <person name="Miyazaki K."/>
            <person name="Natsume S."/>
            <person name="Konno N."/>
        </authorList>
    </citation>
    <scope>NUCLEOTIDE SEQUENCE [LARGE SCALE GENOMIC DNA]</scope>
    <source>
        <strain evidence="1 2">NBRC 111202</strain>
    </source>
</reference>
<keyword evidence="2" id="KW-1185">Reference proteome</keyword>
<reference evidence="1 2" key="2">
    <citation type="submission" date="2017-02" db="EMBL/GenBank/DDBJ databases">
        <title>A genome survey and senescence transcriptome analysis in Lentinula edodes.</title>
        <authorList>
            <person name="Sakamoto Y."/>
            <person name="Nakade K."/>
            <person name="Sato S."/>
            <person name="Yoshida Y."/>
            <person name="Miyazaki K."/>
            <person name="Natsume S."/>
            <person name="Konno N."/>
        </authorList>
    </citation>
    <scope>NUCLEOTIDE SEQUENCE [LARGE SCALE GENOMIC DNA]</scope>
    <source>
        <strain evidence="1 2">NBRC 111202</strain>
    </source>
</reference>
<evidence type="ECO:0000313" key="2">
    <source>
        <dbReference type="Proteomes" id="UP000188533"/>
    </source>
</evidence>
<gene>
    <name evidence="1" type="ORF">LENED_006434</name>
</gene>
<protein>
    <submittedName>
        <fullName evidence="1">Uncharacterized protein</fullName>
    </submittedName>
</protein>
<evidence type="ECO:0000313" key="1">
    <source>
        <dbReference type="EMBL" id="GAW04629.1"/>
    </source>
</evidence>
<dbReference type="EMBL" id="BDGU01000200">
    <property type="protein sequence ID" value="GAW04629.1"/>
    <property type="molecule type" value="Genomic_DNA"/>
</dbReference>
<proteinExistence type="predicted"/>
<organism evidence="1 2">
    <name type="scientific">Lentinula edodes</name>
    <name type="common">Shiitake mushroom</name>
    <name type="synonym">Lentinus edodes</name>
    <dbReference type="NCBI Taxonomy" id="5353"/>
    <lineage>
        <taxon>Eukaryota</taxon>
        <taxon>Fungi</taxon>
        <taxon>Dikarya</taxon>
        <taxon>Basidiomycota</taxon>
        <taxon>Agaricomycotina</taxon>
        <taxon>Agaricomycetes</taxon>
        <taxon>Agaricomycetidae</taxon>
        <taxon>Agaricales</taxon>
        <taxon>Marasmiineae</taxon>
        <taxon>Omphalotaceae</taxon>
        <taxon>Lentinula</taxon>
    </lineage>
</organism>
<accession>A0A1Q3EBW7</accession>